<name>A0AB34IDC1_PRYPA</name>
<evidence type="ECO:0000313" key="2">
    <source>
        <dbReference type="EMBL" id="KAL1495515.1"/>
    </source>
</evidence>
<dbReference type="Proteomes" id="UP001515480">
    <property type="component" value="Unassembled WGS sequence"/>
</dbReference>
<proteinExistence type="predicted"/>
<organism evidence="2 3">
    <name type="scientific">Prymnesium parvum</name>
    <name type="common">Toxic golden alga</name>
    <dbReference type="NCBI Taxonomy" id="97485"/>
    <lineage>
        <taxon>Eukaryota</taxon>
        <taxon>Haptista</taxon>
        <taxon>Haptophyta</taxon>
        <taxon>Prymnesiophyceae</taxon>
        <taxon>Prymnesiales</taxon>
        <taxon>Prymnesiaceae</taxon>
        <taxon>Prymnesium</taxon>
    </lineage>
</organism>
<protein>
    <submittedName>
        <fullName evidence="2">Uncharacterized protein</fullName>
    </submittedName>
</protein>
<dbReference type="AlphaFoldDB" id="A0AB34IDC1"/>
<reference evidence="2 3" key="1">
    <citation type="journal article" date="2024" name="Science">
        <title>Giant polyketide synthase enzymes in the biosynthesis of giant marine polyether toxins.</title>
        <authorList>
            <person name="Fallon T.R."/>
            <person name="Shende V.V."/>
            <person name="Wierzbicki I.H."/>
            <person name="Pendleton A.L."/>
            <person name="Watervoot N.F."/>
            <person name="Auber R.P."/>
            <person name="Gonzalez D.J."/>
            <person name="Wisecaver J.H."/>
            <person name="Moore B.S."/>
        </authorList>
    </citation>
    <scope>NUCLEOTIDE SEQUENCE [LARGE SCALE GENOMIC DNA]</scope>
    <source>
        <strain evidence="2 3">12B1</strain>
    </source>
</reference>
<evidence type="ECO:0000256" key="1">
    <source>
        <dbReference type="SAM" id="MobiDB-lite"/>
    </source>
</evidence>
<comment type="caution">
    <text evidence="2">The sequence shown here is derived from an EMBL/GenBank/DDBJ whole genome shotgun (WGS) entry which is preliminary data.</text>
</comment>
<accession>A0AB34IDC1</accession>
<feature type="region of interest" description="Disordered" evidence="1">
    <location>
        <begin position="12"/>
        <end position="64"/>
    </location>
</feature>
<sequence>MTSWLRFGHDIHVIGDSNDSPGHPRNKRCGSPTEKECNGANAGAGDGKQEEPGCSKEPAGLTGMTSISRNDMQLIFTTVNSRHVHDPHSPGQSVQHALSFPEYLEAILHLAYALHMVPDSNLVDADFISAALDQLLLKTILPYARREDVLGFRHSMVTSAEVQKGLDDVQYILAAIHQQYAAPAIDRSNLRDHRERMTISRTSTSASSGRRASSGRHACQEGVTLQRWTDLVRDAGLIGDGASQISFQQALKAFLDSEIVSSKANADATRWPPPLPPTFELTEDWLDQFGSPNGMHTTKELPQRAFRQQRFIVWLVATQATKQSFGEAHATKLFFVPGFT</sequence>
<evidence type="ECO:0000313" key="3">
    <source>
        <dbReference type="Proteomes" id="UP001515480"/>
    </source>
</evidence>
<gene>
    <name evidence="2" type="ORF">AB1Y20_016880</name>
</gene>
<keyword evidence="3" id="KW-1185">Reference proteome</keyword>
<dbReference type="EMBL" id="JBGBPQ010000032">
    <property type="protein sequence ID" value="KAL1495515.1"/>
    <property type="molecule type" value="Genomic_DNA"/>
</dbReference>